<keyword evidence="2" id="KW-1185">Reference proteome</keyword>
<gene>
    <name evidence="1" type="ORF">CSW08_06135</name>
</gene>
<dbReference type="AlphaFoldDB" id="A0A2N3HKZ7"/>
<evidence type="ECO:0000313" key="1">
    <source>
        <dbReference type="EMBL" id="PKQ45645.1"/>
    </source>
</evidence>
<sequence length="113" mass="13208">MLKLNCLLLTVTISFFSLFLFKTESTISFQAITHTHDIKIDGLYNAFAISANNSFHELLNFDKQKLTNANFIYTFTCLKKMFLDEHFNYLKLCNLIDLNLTTHTIIFPFHSFL</sequence>
<accession>A0A2N3HKZ7</accession>
<comment type="caution">
    <text evidence="1">The sequence shown here is derived from an EMBL/GenBank/DDBJ whole genome shotgun (WGS) entry which is preliminary data.</text>
</comment>
<proteinExistence type="predicted"/>
<dbReference type="Proteomes" id="UP000233435">
    <property type="component" value="Unassembled WGS sequence"/>
</dbReference>
<evidence type="ECO:0000313" key="2">
    <source>
        <dbReference type="Proteomes" id="UP000233435"/>
    </source>
</evidence>
<name>A0A2N3HKZ7_9FLAO</name>
<dbReference type="EMBL" id="PJEO01000017">
    <property type="protein sequence ID" value="PKQ45645.1"/>
    <property type="molecule type" value="Genomic_DNA"/>
</dbReference>
<organism evidence="1 2">
    <name type="scientific">Confluentibacter flavum</name>
    <dbReference type="NCBI Taxonomy" id="1909700"/>
    <lineage>
        <taxon>Bacteria</taxon>
        <taxon>Pseudomonadati</taxon>
        <taxon>Bacteroidota</taxon>
        <taxon>Flavobacteriia</taxon>
        <taxon>Flavobacteriales</taxon>
        <taxon>Flavobacteriaceae</taxon>
        <taxon>Confluentibacter</taxon>
    </lineage>
</organism>
<protein>
    <submittedName>
        <fullName evidence="1">Uncharacterized protein</fullName>
    </submittedName>
</protein>
<reference evidence="1 2" key="1">
    <citation type="submission" date="2017-12" db="EMBL/GenBank/DDBJ databases">
        <title>Confluentibacter flavum sp. nov., isolated from the saline lake.</title>
        <authorList>
            <person name="Yu L."/>
        </authorList>
    </citation>
    <scope>NUCLEOTIDE SEQUENCE [LARGE SCALE GENOMIC DNA]</scope>
    <source>
        <strain evidence="1 2">3B</strain>
    </source>
</reference>